<organism evidence="14">
    <name type="scientific">Escherichia coli</name>
    <dbReference type="NCBI Taxonomy" id="562"/>
    <lineage>
        <taxon>Bacteria</taxon>
        <taxon>Pseudomonadati</taxon>
        <taxon>Pseudomonadota</taxon>
        <taxon>Gammaproteobacteria</taxon>
        <taxon>Enterobacterales</taxon>
        <taxon>Enterobacteriaceae</taxon>
        <taxon>Escherichia</taxon>
    </lineage>
</organism>
<dbReference type="InterPro" id="IPR013824">
    <property type="entry name" value="Topo_IA_cen_sub1"/>
</dbReference>
<dbReference type="SMR" id="A0A0R6LWM3"/>
<dbReference type="Pfam" id="PF01751">
    <property type="entry name" value="Toprim"/>
    <property type="match status" value="1"/>
</dbReference>
<dbReference type="InterPro" id="IPR005738">
    <property type="entry name" value="TopoIII"/>
</dbReference>
<dbReference type="Gene3D" id="1.10.290.10">
    <property type="entry name" value="Topoisomerase I, domain 4"/>
    <property type="match status" value="1"/>
</dbReference>
<evidence type="ECO:0000313" key="19">
    <source>
        <dbReference type="EMBL" id="AYM25350.1"/>
    </source>
</evidence>
<dbReference type="PANTHER" id="PTHR11390:SF21">
    <property type="entry name" value="DNA TOPOISOMERASE 3-ALPHA"/>
    <property type="match status" value="1"/>
</dbReference>
<evidence type="ECO:0000313" key="28">
    <source>
        <dbReference type="Proteomes" id="UP000270045"/>
    </source>
</evidence>
<evidence type="ECO:0000313" key="27">
    <source>
        <dbReference type="Proteomes" id="UP000256244"/>
    </source>
</evidence>
<geneLocation type="plasmid" evidence="28">
    <name>pchl5009t-61.8k-mcr1</name>
</geneLocation>
<geneLocation type="plasmid" evidence="14">
    <name>pHNSHP45</name>
</geneLocation>
<comment type="catalytic activity">
    <reaction evidence="1">
        <text>ATP-independent breakage of single-stranded DNA, followed by passage and rejoining.</text>
        <dbReference type="EC" id="5.6.2.1"/>
    </reaction>
</comment>
<geneLocation type="plasmid" evidence="19">
    <name>pCHL5009T-61.8k-mcr1</name>
</geneLocation>
<dbReference type="Pfam" id="PF01131">
    <property type="entry name" value="Topoisom_bac"/>
    <property type="match status" value="1"/>
</dbReference>
<dbReference type="InterPro" id="IPR013826">
    <property type="entry name" value="Topo_IA_cen_sub3"/>
</dbReference>
<dbReference type="InterPro" id="IPR006171">
    <property type="entry name" value="TOPRIM_dom"/>
</dbReference>
<dbReference type="AlphaFoldDB" id="A0A0R6LWM3"/>
<dbReference type="Proteomes" id="UP000256244">
    <property type="component" value="Plasmid unnamed4"/>
</dbReference>
<evidence type="ECO:0000256" key="10">
    <source>
        <dbReference type="ARBA" id="ARBA00032235"/>
    </source>
</evidence>
<dbReference type="GO" id="GO:0046872">
    <property type="term" value="F:metal ion binding"/>
    <property type="evidence" value="ECO:0007669"/>
    <property type="project" value="UniProtKB-KW"/>
</dbReference>
<evidence type="ECO:0000256" key="5">
    <source>
        <dbReference type="ARBA" id="ARBA00023029"/>
    </source>
</evidence>
<dbReference type="EC" id="5.6.2.1" evidence="3"/>
<dbReference type="Proteomes" id="UP000234238">
    <property type="component" value="Plasmid p14EC029a"/>
</dbReference>
<dbReference type="NCBIfam" id="NF005829">
    <property type="entry name" value="PRK07726.1"/>
    <property type="match status" value="1"/>
</dbReference>
<dbReference type="EMBL" id="CP024142">
    <property type="protein sequence ID" value="AUK03750.1"/>
    <property type="molecule type" value="Genomic_DNA"/>
</dbReference>
<dbReference type="EMBL" id="KY405001">
    <property type="protein sequence ID" value="ASD54274.1"/>
    <property type="molecule type" value="Genomic_DNA"/>
</dbReference>
<proteinExistence type="inferred from homology"/>
<dbReference type="GO" id="GO:0006310">
    <property type="term" value="P:DNA recombination"/>
    <property type="evidence" value="ECO:0007669"/>
    <property type="project" value="TreeGrafter"/>
</dbReference>
<dbReference type="NCBIfam" id="TIGR01056">
    <property type="entry name" value="topB"/>
    <property type="match status" value="1"/>
</dbReference>
<dbReference type="EMBL" id="KP347127">
    <property type="protein sequence ID" value="AKF16172.1"/>
    <property type="molecule type" value="Genomic_DNA"/>
</dbReference>
<evidence type="ECO:0000313" key="15">
    <source>
        <dbReference type="EMBL" id="ARK36100.1"/>
    </source>
</evidence>
<geneLocation type="plasmid" evidence="18">
    <name>unnamed4</name>
</geneLocation>
<evidence type="ECO:0000259" key="13">
    <source>
        <dbReference type="PROSITE" id="PS52039"/>
    </source>
</evidence>
<dbReference type="SMART" id="SM00493">
    <property type="entry name" value="TOPRIM"/>
    <property type="match status" value="1"/>
</dbReference>
<evidence type="ECO:0000256" key="7">
    <source>
        <dbReference type="ARBA" id="ARBA00023235"/>
    </source>
</evidence>
<evidence type="ECO:0000256" key="3">
    <source>
        <dbReference type="ARBA" id="ARBA00012891"/>
    </source>
</evidence>
<dbReference type="EMBL" id="CP031550">
    <property type="protein sequence ID" value="AXO10563.1"/>
    <property type="molecule type" value="Genomic_DNA"/>
</dbReference>
<dbReference type="Proteomes" id="UP000281900">
    <property type="component" value="Plasmid pE2863-4"/>
</dbReference>
<dbReference type="EMBL" id="AP018806">
    <property type="protein sequence ID" value="BBF57095.1"/>
    <property type="molecule type" value="Genomic_DNA"/>
</dbReference>
<evidence type="ECO:0000313" key="29">
    <source>
        <dbReference type="Proteomes" id="UP000271008"/>
    </source>
</evidence>
<dbReference type="EMBL" id="CP032940">
    <property type="protein sequence ID" value="AYM25350.1"/>
    <property type="molecule type" value="Genomic_DNA"/>
</dbReference>
<evidence type="ECO:0000313" key="25">
    <source>
        <dbReference type="Proteomes" id="UP000234238"/>
    </source>
</evidence>
<dbReference type="CDD" id="cd00186">
    <property type="entry name" value="TOP1Ac"/>
    <property type="match status" value="1"/>
</dbReference>
<geneLocation type="plasmid" evidence="17">
    <name>p14EC029a</name>
</geneLocation>
<dbReference type="EMBL" id="MOKI01000018">
    <property type="protein sequence ID" value="OJR55434.1"/>
    <property type="molecule type" value="Genomic_DNA"/>
</dbReference>
<keyword evidence="5" id="KW-0799">Topoisomerase</keyword>
<dbReference type="Proteomes" id="UP000249482">
    <property type="component" value="Unassembled WGS sequence"/>
</dbReference>
<dbReference type="Proteomes" id="UP000271008">
    <property type="component" value="Unassembled WGS sequence"/>
</dbReference>
<dbReference type="GO" id="GO:0003677">
    <property type="term" value="F:DNA binding"/>
    <property type="evidence" value="ECO:0007669"/>
    <property type="project" value="UniProtKB-KW"/>
</dbReference>
<evidence type="ECO:0000256" key="8">
    <source>
        <dbReference type="ARBA" id="ARBA00030003"/>
    </source>
</evidence>
<evidence type="ECO:0000313" key="30">
    <source>
        <dbReference type="Proteomes" id="UP000281900"/>
    </source>
</evidence>
<reference evidence="14" key="1">
    <citation type="submission" date="2015-01" db="EMBL/GenBank/DDBJ databases">
        <authorList>
            <person name="Liu J."/>
            <person name="Liu Y."/>
        </authorList>
    </citation>
    <scope>NUCLEOTIDE SEQUENCE</scope>
    <source>
        <strain evidence="14">SHP45</strain>
        <plasmid evidence="14">pHNSHP45</plasmid>
    </source>
</reference>
<dbReference type="SMART" id="SM00436">
    <property type="entry name" value="TOP1Bc"/>
    <property type="match status" value="1"/>
</dbReference>
<dbReference type="GO" id="GO:0006281">
    <property type="term" value="P:DNA repair"/>
    <property type="evidence" value="ECO:0007669"/>
    <property type="project" value="TreeGrafter"/>
</dbReference>
<dbReference type="SMART" id="SM00437">
    <property type="entry name" value="TOP1Ac"/>
    <property type="match status" value="1"/>
</dbReference>
<keyword evidence="7 15" id="KW-0413">Isomerase</keyword>
<dbReference type="CDD" id="cd03362">
    <property type="entry name" value="TOPRIM_TopoIA_TopoIII"/>
    <property type="match status" value="1"/>
</dbReference>
<reference evidence="15" key="11">
    <citation type="submission" date="2019-07" db="EMBL/GenBank/DDBJ databases">
        <title>mcr-1.8, a New mcr Variant Carried on a Plasmid from a Colistin-Resistant Escherichia coli Strain.</title>
        <authorList>
            <person name="Abdul Momin M.H.F."/>
            <person name="Liakopoulos A."/>
            <person name="Bean D.C."/>
            <person name="Wareham D.W."/>
        </authorList>
    </citation>
    <scope>NUCLEOTIDE SEQUENCE</scope>
    <source>
        <strain evidence="15">EC-MCR1.8</strain>
        <plasmid evidence="15">unnamed</plasmid>
    </source>
</reference>
<evidence type="ECO:0000256" key="4">
    <source>
        <dbReference type="ARBA" id="ARBA00022723"/>
    </source>
</evidence>
<evidence type="ECO:0000256" key="9">
    <source>
        <dbReference type="ARBA" id="ARBA00031985"/>
    </source>
</evidence>
<evidence type="ECO:0000313" key="24">
    <source>
        <dbReference type="Proteomes" id="UP000184277"/>
    </source>
</evidence>
<dbReference type="RefSeq" id="WP_063078686.1">
    <property type="nucleotide sequence ID" value="NZ_AP017614.1"/>
</dbReference>
<evidence type="ECO:0000313" key="16">
    <source>
        <dbReference type="EMBL" id="ASD54274.1"/>
    </source>
</evidence>
<geneLocation type="plasmid" evidence="16">
    <name>pEC28</name>
</geneLocation>
<keyword evidence="6" id="KW-0238">DNA-binding</keyword>
<dbReference type="InterPro" id="IPR000380">
    <property type="entry name" value="Topo_IA"/>
</dbReference>
<dbReference type="Proteomes" id="UP000270045">
    <property type="component" value="Plasmid pCHL5009T-61.8k-mcr1"/>
</dbReference>
<reference evidence="16" key="4">
    <citation type="submission" date="2016-12" db="EMBL/GenBank/DDBJ databases">
        <title>Detection and Genetic Features of MCR-1-Producing Plasmid in Human Escherichia coli infection in South Korea.</title>
        <authorList>
            <person name="Kim E.S."/>
            <person name="Chong Y.P."/>
            <person name="Park S.-J."/>
            <person name="Kim M.-N."/>
            <person name="Kim S.-H."/>
            <person name="Lee S.-O."/>
            <person name="Choi S.-H."/>
            <person name="Woo J.H."/>
            <person name="Kim Y.S."/>
            <person name="Jeong J.-Y."/>
        </authorList>
    </citation>
    <scope>NUCLEOTIDE SEQUENCE</scope>
    <source>
        <strain evidence="16">Ec28</strain>
        <plasmid evidence="16">pEC28</plasmid>
    </source>
</reference>
<reference evidence="19 28" key="9">
    <citation type="submission" date="2018-10" db="EMBL/GenBank/DDBJ databases">
        <title>First identification of the mcr gene in New Zealand.</title>
        <authorList>
            <person name="Creighton J."/>
            <person name="Anderson T."/>
            <person name="Howard J."/>
            <person name="Heffernan H."/>
            <person name="Freeman J."/>
        </authorList>
    </citation>
    <scope>NUCLEOTIDE SEQUENCE [LARGE SCALE GENOMIC DNA]</scope>
    <source>
        <strain evidence="19 28">CHL5009T</strain>
        <plasmid evidence="19">pCHL5009T-61.8k-mcr1</plasmid>
        <plasmid evidence="28">pchl5009t-61.8k-mcr1</plasmid>
    </source>
</reference>
<gene>
    <name evidence="16" type="primary">topB</name>
    <name evidence="20" type="synonym">topB_2</name>
    <name evidence="21" type="ORF">BK383_08170</name>
    <name evidence="17" type="ORF">CR538_25930</name>
    <name evidence="19" type="ORF">D9C02_26320</name>
    <name evidence="22" type="ORF">DNQ45_02855</name>
    <name evidence="18" type="ORF">DS732_30985</name>
    <name evidence="20" type="ORF">E2863_05694</name>
    <name evidence="16" type="ORF">EC28-160218_new_1_00031</name>
    <name evidence="23" type="ORF">EIA08_20585</name>
</gene>
<reference evidence="17 25" key="5">
    <citation type="submission" date="2017-10" db="EMBL/GenBank/DDBJ databases">
        <title>mcr-1 positive E.coli isolates in China.</title>
        <authorList>
            <person name="Li B."/>
            <person name="Wang X."/>
        </authorList>
    </citation>
    <scope>NUCLEOTIDE SEQUENCE [LARGE SCALE GENOMIC DNA]</scope>
    <source>
        <strain evidence="17 25">14EC029</strain>
        <plasmid evidence="17">p14EC029a</plasmid>
        <plasmid evidence="25">p14ec029a</plasmid>
    </source>
</reference>
<dbReference type="GO" id="GO:0006265">
    <property type="term" value="P:DNA topological change"/>
    <property type="evidence" value="ECO:0007669"/>
    <property type="project" value="InterPro"/>
</dbReference>
<evidence type="ECO:0000256" key="2">
    <source>
        <dbReference type="ARBA" id="ARBA00009446"/>
    </source>
</evidence>
<dbReference type="InterPro" id="IPR025589">
    <property type="entry name" value="Toprim_C_rpt"/>
</dbReference>
<evidence type="ECO:0000313" key="14">
    <source>
        <dbReference type="EMBL" id="AKF16172.1"/>
    </source>
</evidence>
<accession>A0A0R6LWM3</accession>
<dbReference type="GO" id="GO:0003917">
    <property type="term" value="F:DNA topoisomerase type I (single strand cut, ATP-independent) activity"/>
    <property type="evidence" value="ECO:0007669"/>
    <property type="project" value="UniProtKB-EC"/>
</dbReference>
<evidence type="ECO:0000313" key="20">
    <source>
        <dbReference type="EMBL" id="BBF57095.1"/>
    </source>
</evidence>
<dbReference type="InterPro" id="IPR034144">
    <property type="entry name" value="TOPRIM_TopoIII"/>
</dbReference>
<dbReference type="InterPro" id="IPR013825">
    <property type="entry name" value="Topo_IA_cen_sub2"/>
</dbReference>
<evidence type="ECO:0000313" key="17">
    <source>
        <dbReference type="EMBL" id="AUK03750.1"/>
    </source>
</evidence>
<evidence type="ECO:0000313" key="23">
    <source>
        <dbReference type="EMBL" id="RRD73213.1"/>
    </source>
</evidence>
<geneLocation type="plasmid" evidence="20 30">
    <name>pE2863-4</name>
</geneLocation>
<evidence type="ECO:0000313" key="26">
    <source>
        <dbReference type="Proteomes" id="UP000249482"/>
    </source>
</evidence>
<dbReference type="Gene3D" id="3.40.50.140">
    <property type="match status" value="1"/>
</dbReference>
<dbReference type="EMBL" id="KY792081">
    <property type="protein sequence ID" value="ARK36100.1"/>
    <property type="molecule type" value="Genomic_DNA"/>
</dbReference>
<dbReference type="Proteomes" id="UP000184277">
    <property type="component" value="Unassembled WGS sequence"/>
</dbReference>
<dbReference type="PRINTS" id="PR00417">
    <property type="entry name" value="PRTPISMRASEI"/>
</dbReference>
<feature type="domain" description="Toprim" evidence="12">
    <location>
        <begin position="1"/>
        <end position="135"/>
    </location>
</feature>
<dbReference type="InterPro" id="IPR003602">
    <property type="entry name" value="Topo_IA_DNA-bd_dom"/>
</dbReference>
<protein>
    <recommendedName>
        <fullName evidence="3">DNA topoisomerase</fullName>
        <ecNumber evidence="3">5.6.2.1</ecNumber>
    </recommendedName>
    <alternativeName>
        <fullName evidence="11">Omega-protein</fullName>
    </alternativeName>
    <alternativeName>
        <fullName evidence="10">Relaxing enzyme</fullName>
    </alternativeName>
    <alternativeName>
        <fullName evidence="8">Swivelase</fullName>
    </alternativeName>
    <alternativeName>
        <fullName evidence="9">Untwisting enzyme</fullName>
    </alternativeName>
</protein>
<reference evidence="20 30" key="7">
    <citation type="submission" date="2018-07" db="EMBL/GenBank/DDBJ databases">
        <title>Genomic analysis of colistin resistant EHEC isolated from cattle in Japan.</title>
        <authorList>
            <person name="Kusumoto M."/>
            <person name="Misumi W."/>
            <person name="Ogura Y."/>
            <person name="Hayashi T."/>
            <person name="Akiba M."/>
        </authorList>
    </citation>
    <scope>NUCLEOTIDE SEQUENCE [LARGE SCALE GENOMIC DNA]</scope>
    <source>
        <strain evidence="20 30">E2863</strain>
        <plasmid evidence="20 30">pE2863-4</plasmid>
    </source>
</reference>
<evidence type="ECO:0000256" key="11">
    <source>
        <dbReference type="ARBA" id="ARBA00032877"/>
    </source>
</evidence>
<sequence>MKLFIAEKPAVANDIVKALGGNFTRHDGWFESDNTIVTNCFGHIIESQPPENYNPEYKEWKIETLPLRLYPVKYQPVESAAKQVKTIIELIRRADVTEIIHAGDPDDEGQLLVDEVLEYAGNTKPVKRVLINDNTLPAVKKALANPKNNRDFRGLYLKALARSVADAIYGLSMTRAYTIPARAKGYKGTLSVGRVQTPILGLIVNRTRANKNHKSSFYYTMTGHFQRGVDVIRANWKPGEFAPLTDRKLLDKAWANGAAASLAGKPATVEAAATDDKKTAAPLPFNLVRLQQYMNKKFKMTAQQTLDITQQLREKYKAITYNRSDCSYLSDEQFSEAPQVLDALKSVFDQPLDVDSTRKSKAFNSAKVTAHTAIIPTVNVPDVNALSSDERNVYLAIAQHYLVQFMPEKTYQEVSVAIQCGDESFYARARKTTDSGFEAFLGEENTGDEESEAENDDSAFDLLCKIRTGETVTTKEVVVNEKKTTPPPLFTEATLLAALVRVADFVTDPVIKKLLKDKDRDKKDEHGGIGTPATRASILETLKKRNYITLEKGKLIPTDTGYALIDALPDIAVNPDMTALWAEKQTLIENGEMTIEQFVDELYNDLIPMISNANSAEIKVSPSAPSGQSQRLSSPCPSCGKQIVIRPKSYSCTGCEFKIWKDFCGKSLTDKQIETLITKGVTSELKGFISQKTNKEFSAKVKLVDKATGKLGFEFTQKSKK</sequence>
<dbReference type="EMBL" id="RQTU01000027">
    <property type="protein sequence ID" value="RRD73213.1"/>
    <property type="molecule type" value="Genomic_DNA"/>
</dbReference>
<reference evidence="14" key="2">
    <citation type="journal article" date="2016" name="Lancet Infect. Dis.">
        <title>Emergence of plasmid-mediated colistin resistance mechanism MCR-1 in animals and human beings in China: a microbiological and molecular biological study.</title>
        <authorList>
            <person name="Liu Y.Y."/>
            <person name="Wang Y."/>
            <person name="Walsh T.R."/>
            <person name="Yi L.X."/>
            <person name="Zhang R."/>
            <person name="Spencer J."/>
            <person name="Doi Y."/>
            <person name="Tian G."/>
            <person name="Dong B."/>
            <person name="Huang X."/>
            <person name="Yu L.F."/>
            <person name="Gu D."/>
            <person name="Ren H."/>
            <person name="Chen X."/>
            <person name="Lv L."/>
            <person name="He D."/>
            <person name="Zhou H."/>
            <person name="Liang Z."/>
            <person name="Liu J.H."/>
            <person name="Shen J."/>
        </authorList>
    </citation>
    <scope>NUCLEOTIDE SEQUENCE</scope>
    <source>
        <strain evidence="14">SHP45</strain>
        <plasmid evidence="14">pHNSHP45</plasmid>
    </source>
</reference>
<comment type="similarity">
    <text evidence="2">Belongs to the type IA topoisomerase family.</text>
</comment>
<name>A0A0R6LWM3_ECOLX</name>
<evidence type="ECO:0000313" key="22">
    <source>
        <dbReference type="EMBL" id="PZT67719.1"/>
    </source>
</evidence>
<keyword evidence="14" id="KW-0614">Plasmid</keyword>
<dbReference type="Gene3D" id="2.70.20.10">
    <property type="entry name" value="Topoisomerase I, domain 3"/>
    <property type="match status" value="1"/>
</dbReference>
<dbReference type="InterPro" id="IPR003601">
    <property type="entry name" value="Topo_IA_2"/>
</dbReference>
<reference evidence="21 24" key="3">
    <citation type="submission" date="2016-10" db="EMBL/GenBank/DDBJ databases">
        <title>Comprehensive resistome analysis reveals the prevalence of NDM and MCR-1 in Chinese poultry production.</title>
        <authorList>
            <person name="Wang Y."/>
            <person name="Zhang R."/>
            <person name="Li J."/>
            <person name="Wu Z."/>
            <person name="Wenjuan Y."/>
            <person name="Schwarz S."/>
            <person name="Tyrrell J."/>
            <person name="Zheng Y."/>
            <person name="Wang S."/>
            <person name="Shen Z."/>
            <person name="Liu Z."/>
            <person name="Lei L."/>
            <person name="Li M."/>
            <person name="Zhang Q."/>
            <person name="Wu C."/>
            <person name="Zhang Q."/>
            <person name="Wu Y."/>
            <person name="Walsh T."/>
            <person name="Shen J."/>
        </authorList>
    </citation>
    <scope>NUCLEOTIDE SEQUENCE [LARGE SCALE GENOMIC DNA]</scope>
    <source>
        <strain evidence="21 24">570</strain>
    </source>
</reference>
<dbReference type="PROSITE" id="PS52039">
    <property type="entry name" value="TOPO_IA_2"/>
    <property type="match status" value="1"/>
</dbReference>
<dbReference type="Pfam" id="PF13342">
    <property type="entry name" value="Toprim_Crpt"/>
    <property type="match status" value="1"/>
</dbReference>
<feature type="domain" description="Topo IA-type catalytic" evidence="13">
    <location>
        <begin position="152"/>
        <end position="610"/>
    </location>
</feature>
<dbReference type="GO" id="GO:0043597">
    <property type="term" value="C:cytoplasmic replication fork"/>
    <property type="evidence" value="ECO:0007669"/>
    <property type="project" value="TreeGrafter"/>
</dbReference>
<evidence type="ECO:0000256" key="1">
    <source>
        <dbReference type="ARBA" id="ARBA00000213"/>
    </source>
</evidence>
<dbReference type="InterPro" id="IPR013497">
    <property type="entry name" value="Topo_IA_cen"/>
</dbReference>
<geneLocation type="plasmid" evidence="15">
    <name>unnamed</name>
</geneLocation>
<keyword evidence="4" id="KW-0479">Metal-binding</keyword>
<dbReference type="PROSITE" id="PS50880">
    <property type="entry name" value="TOPRIM"/>
    <property type="match status" value="1"/>
</dbReference>
<dbReference type="SUPFAM" id="SSF56712">
    <property type="entry name" value="Prokaryotic type I DNA topoisomerase"/>
    <property type="match status" value="1"/>
</dbReference>
<dbReference type="PANTHER" id="PTHR11390">
    <property type="entry name" value="PROKARYOTIC DNA TOPOISOMERASE"/>
    <property type="match status" value="1"/>
</dbReference>
<geneLocation type="plasmid" evidence="25">
    <name>p14ec029a</name>
</geneLocation>
<evidence type="ECO:0000259" key="12">
    <source>
        <dbReference type="PROSITE" id="PS50880"/>
    </source>
</evidence>
<reference evidence="22 26" key="6">
    <citation type="submission" date="2018-06" db="EMBL/GenBank/DDBJ databases">
        <title>Draft genome sequence of mcr-1-harboring Escherichia coli isolated from wound infection of a hospitalized patient, in Bolivia.</title>
        <authorList>
            <person name="Munoz M.E."/>
            <person name="Moura Q."/>
            <person name="Ventura P.R.M."/>
            <person name="Bustos L.R."/>
            <person name="Ovando B.G."/>
            <person name="Terrazas D.I.V."/>
            <person name="Yarhui N.B."/>
            <person name="Cerdeira L."/>
            <person name="Lincopan N."/>
        </authorList>
    </citation>
    <scope>NUCLEOTIDE SEQUENCE [LARGE SCALE GENOMIC DNA]</scope>
    <source>
        <strain evidence="22 26">EcMLT</strain>
    </source>
</reference>
<dbReference type="InterPro" id="IPR023405">
    <property type="entry name" value="Topo_IA_core_domain"/>
</dbReference>
<evidence type="ECO:0000313" key="21">
    <source>
        <dbReference type="EMBL" id="OJR55434.1"/>
    </source>
</evidence>
<evidence type="ECO:0000313" key="18">
    <source>
        <dbReference type="EMBL" id="AXO10563.1"/>
    </source>
</evidence>
<reference evidence="23 29" key="10">
    <citation type="submission" date="2018-11" db="EMBL/GenBank/DDBJ databases">
        <title>Enterobacteriaceae from Patient.</title>
        <authorList>
            <person name="Shen C."/>
            <person name="Yang Y."/>
            <person name="Tian G."/>
        </authorList>
    </citation>
    <scope>NUCLEOTIDE SEQUENCE [LARGE SCALE GENOMIC DNA]</scope>
    <source>
        <strain evidence="23 29">GBGD28</strain>
    </source>
</reference>
<evidence type="ECO:0000256" key="6">
    <source>
        <dbReference type="ARBA" id="ARBA00023125"/>
    </source>
</evidence>
<dbReference type="EMBL" id="QKWZ01000050">
    <property type="protein sequence ID" value="PZT67719.1"/>
    <property type="molecule type" value="Genomic_DNA"/>
</dbReference>
<dbReference type="Gene3D" id="1.10.460.10">
    <property type="entry name" value="Topoisomerase I, domain 2"/>
    <property type="match status" value="1"/>
</dbReference>
<reference evidence="18 27" key="8">
    <citation type="submission" date="2018-08" db="EMBL/GenBank/DDBJ databases">
        <title>Complete genome sequencing and genomic characterization of five Escherichia coli strains co-producing MCR-1 and ESBLs from different origins in China.</title>
        <authorList>
            <person name="Bai L."/>
        </authorList>
    </citation>
    <scope>NUCLEOTIDE SEQUENCE [LARGE SCALE GENOMIC DNA]</scope>
    <source>
        <strain evidence="18">Cq9</strain>
        <strain evidence="27">cq9</strain>
        <plasmid evidence="27">Plasmid unnamed4</plasmid>
        <plasmid evidence="18">unnamed4</plasmid>
    </source>
</reference>